<dbReference type="PANTHER" id="PTHR42088">
    <property type="entry name" value="YALI0F10131P"/>
    <property type="match status" value="1"/>
</dbReference>
<feature type="transmembrane region" description="Helical" evidence="2">
    <location>
        <begin position="81"/>
        <end position="101"/>
    </location>
</feature>
<keyword evidence="2" id="KW-0472">Membrane</keyword>
<evidence type="ECO:0000256" key="2">
    <source>
        <dbReference type="SAM" id="Phobius"/>
    </source>
</evidence>
<organism evidence="3 4">
    <name type="scientific">Terfezia boudieri ATCC MYA-4762</name>
    <dbReference type="NCBI Taxonomy" id="1051890"/>
    <lineage>
        <taxon>Eukaryota</taxon>
        <taxon>Fungi</taxon>
        <taxon>Dikarya</taxon>
        <taxon>Ascomycota</taxon>
        <taxon>Pezizomycotina</taxon>
        <taxon>Pezizomycetes</taxon>
        <taxon>Pezizales</taxon>
        <taxon>Pezizaceae</taxon>
        <taxon>Terfezia</taxon>
    </lineage>
</organism>
<feature type="region of interest" description="Disordered" evidence="1">
    <location>
        <begin position="595"/>
        <end position="615"/>
    </location>
</feature>
<feature type="region of interest" description="Disordered" evidence="1">
    <location>
        <begin position="652"/>
        <end position="671"/>
    </location>
</feature>
<proteinExistence type="predicted"/>
<sequence>MHRKRHTHHLHHHAWVHKEEERSVEHIEHALPVNLGLRAFGTATEPDTAIIARRADSSTTCAPNDSSPQCEKPAATTSGSLPIILGSAIPIVIACIVLYFLHRRHMTRLRMEEIHDKTKSMDFGMGFGAGAGARKANAEKIGKGHKSNQLSMDLDLNNPYVLPGTLRGSRESLTSLGKGLDAGDPRYGLRPGTSHSQMGGLSPGAKSYAPSHHSNLAHAKTRESSIYTASIRNEDDSPNGSTTSMSDELLKKAQGMAMSSPPPPRSSTTPRIQTHAPELRIPSPPPAAVVRPASPSMRPGFPAALQPGSARDSSLNSHQIPPISTDMIPKLDFEFNLTVSAPPPVTKVEAPQIPEPVKAEVRPHSDASNYDDDVNNGIQFRFSTASENEVAEPALRKVSRDTLAPGAYDNRRLSMGFRPLPPDGTPDESAEERATRIRSFYKEYFDDSNGDGDRQSFYPPAGGYYEDITDAYMPSTYQDDSAPVYDHASGNFVVPGARPFAEPPTRRAMTPPPRIQHGYEGPRAGSSASNRMPPPGPRSFTSQGMHGPQPRGAPRRPMPPPAPLKNIPSPAHLGEDAFANPLAFAPRVKVQDIVTGRDSPSLRPGERSYSPQVPAHTPLASAFDDLPSLMAPYSLRKSGTFTGLDFAPPKKFKNDDGMGSDAGSVRSGRSQLNPQNINAIRAGAYRVSRIPQEVVPLKDDMAAHLKPTMDLSTRY</sequence>
<feature type="compositionally biased region" description="Polar residues" evidence="1">
    <location>
        <begin position="57"/>
        <end position="75"/>
    </location>
</feature>
<protein>
    <submittedName>
        <fullName evidence="3">Uncharacterized protein</fullName>
    </submittedName>
</protein>
<dbReference type="PANTHER" id="PTHR42088:SF1">
    <property type="entry name" value="YALI0F10131P"/>
    <property type="match status" value="1"/>
</dbReference>
<reference evidence="3 4" key="1">
    <citation type="journal article" date="2018" name="Nat. Ecol. Evol.">
        <title>Pezizomycetes genomes reveal the molecular basis of ectomycorrhizal truffle lifestyle.</title>
        <authorList>
            <person name="Murat C."/>
            <person name="Payen T."/>
            <person name="Noel B."/>
            <person name="Kuo A."/>
            <person name="Morin E."/>
            <person name="Chen J."/>
            <person name="Kohler A."/>
            <person name="Krizsan K."/>
            <person name="Balestrini R."/>
            <person name="Da Silva C."/>
            <person name="Montanini B."/>
            <person name="Hainaut M."/>
            <person name="Levati E."/>
            <person name="Barry K.W."/>
            <person name="Belfiori B."/>
            <person name="Cichocki N."/>
            <person name="Clum A."/>
            <person name="Dockter R.B."/>
            <person name="Fauchery L."/>
            <person name="Guy J."/>
            <person name="Iotti M."/>
            <person name="Le Tacon F."/>
            <person name="Lindquist E.A."/>
            <person name="Lipzen A."/>
            <person name="Malagnac F."/>
            <person name="Mello A."/>
            <person name="Molinier V."/>
            <person name="Miyauchi S."/>
            <person name="Poulain J."/>
            <person name="Riccioni C."/>
            <person name="Rubini A."/>
            <person name="Sitrit Y."/>
            <person name="Splivallo R."/>
            <person name="Traeger S."/>
            <person name="Wang M."/>
            <person name="Zifcakova L."/>
            <person name="Wipf D."/>
            <person name="Zambonelli A."/>
            <person name="Paolocci F."/>
            <person name="Nowrousian M."/>
            <person name="Ottonello S."/>
            <person name="Baldrian P."/>
            <person name="Spatafora J.W."/>
            <person name="Henrissat B."/>
            <person name="Nagy L.G."/>
            <person name="Aury J.M."/>
            <person name="Wincker P."/>
            <person name="Grigoriev I.V."/>
            <person name="Bonfante P."/>
            <person name="Martin F.M."/>
        </authorList>
    </citation>
    <scope>NUCLEOTIDE SEQUENCE [LARGE SCALE GENOMIC DNA]</scope>
    <source>
        <strain evidence="3 4">ATCC MYA-4762</strain>
    </source>
</reference>
<feature type="region of interest" description="Disordered" evidence="1">
    <location>
        <begin position="497"/>
        <end position="574"/>
    </location>
</feature>
<name>A0A3N4M049_9PEZI</name>
<evidence type="ECO:0000256" key="1">
    <source>
        <dbReference type="SAM" id="MobiDB-lite"/>
    </source>
</evidence>
<evidence type="ECO:0000313" key="4">
    <source>
        <dbReference type="Proteomes" id="UP000267821"/>
    </source>
</evidence>
<keyword evidence="4" id="KW-1185">Reference proteome</keyword>
<feature type="region of interest" description="Disordered" evidence="1">
    <location>
        <begin position="172"/>
        <end position="223"/>
    </location>
</feature>
<keyword evidence="2" id="KW-0812">Transmembrane</keyword>
<dbReference type="STRING" id="1051890.A0A3N4M049"/>
<keyword evidence="2" id="KW-1133">Transmembrane helix</keyword>
<dbReference type="OrthoDB" id="5417135at2759"/>
<accession>A0A3N4M049</accession>
<dbReference type="InParanoid" id="A0A3N4M049"/>
<dbReference type="EMBL" id="ML121529">
    <property type="protein sequence ID" value="RPB28533.1"/>
    <property type="molecule type" value="Genomic_DNA"/>
</dbReference>
<feature type="region of interest" description="Disordered" evidence="1">
    <location>
        <begin position="56"/>
        <end position="75"/>
    </location>
</feature>
<gene>
    <name evidence="3" type="ORF">L211DRAFT_777820</name>
</gene>
<evidence type="ECO:0000313" key="3">
    <source>
        <dbReference type="EMBL" id="RPB28533.1"/>
    </source>
</evidence>
<dbReference type="Proteomes" id="UP000267821">
    <property type="component" value="Unassembled WGS sequence"/>
</dbReference>
<dbReference type="AlphaFoldDB" id="A0A3N4M049"/>